<dbReference type="EMBL" id="FOAZ01000010">
    <property type="protein sequence ID" value="SEL57132.1"/>
    <property type="molecule type" value="Genomic_DNA"/>
</dbReference>
<dbReference type="Proteomes" id="UP000183015">
    <property type="component" value="Unassembled WGS sequence"/>
</dbReference>
<evidence type="ECO:0000256" key="1">
    <source>
        <dbReference type="SAM" id="Phobius"/>
    </source>
</evidence>
<feature type="transmembrane region" description="Helical" evidence="1">
    <location>
        <begin position="419"/>
        <end position="437"/>
    </location>
</feature>
<dbReference type="STRING" id="235985.SAMN05414137_11012"/>
<keyword evidence="1" id="KW-0472">Membrane</keyword>
<feature type="transmembrane region" description="Helical" evidence="1">
    <location>
        <begin position="443"/>
        <end position="464"/>
    </location>
</feature>
<dbReference type="AlphaFoldDB" id="A0A1H7RAF5"/>
<dbReference type="RefSeq" id="WP_042450165.1">
    <property type="nucleotide sequence ID" value="NZ_BBPN01000018.1"/>
</dbReference>
<accession>A0A1H7RAF5</accession>
<feature type="transmembrane region" description="Helical" evidence="1">
    <location>
        <begin position="239"/>
        <end position="259"/>
    </location>
</feature>
<feature type="transmembrane region" description="Helical" evidence="1">
    <location>
        <begin position="49"/>
        <end position="66"/>
    </location>
</feature>
<keyword evidence="1" id="KW-1133">Transmembrane helix</keyword>
<dbReference type="OrthoDB" id="4335388at2"/>
<evidence type="ECO:0000313" key="2">
    <source>
        <dbReference type="EMBL" id="SEL57132.1"/>
    </source>
</evidence>
<name>A0A1H7RAF5_STRJI</name>
<sequence>MPVTDDVSPLPHISTPVTKTLGALGLLFATISPWLLLLQPSALRPRWDVLATGVAALALGFAWLAASRRGPVIGALSTPRDAAAEPPGVPARIPRARGHRILVMALLMALTFGFALVQAELLGRGPSYEQVSRLQRAGAVVMVGRVTQPPDLTQHTDWSSKHAVVTYTGDLDLRVDEGHGGTTVIPIHDATLDVDPAVGDAVDVLTVPGHPELGGYVSSDGSLQQYVPWQTVVTWPGGLLLFLLLLIGVLGTFCVVLAFDRTLGRVVREDAVSGPVPALRVRPKAATRKEKAVPGDRAGTEKVEVTTRIEWVRTDNGRAIVMEIADDVNEVATLIRLAEQPGWLIGARRWKLIKYRFPVVFVSDDGYCVWGSLDRYSEAPEGFGASRGGSGALPAVATTSRTDIRMLPRPTWARPDVHLVPLLLATATFGLTVPMLLDQQSTGVSLLLALASAAVGVTAAVQWVRRTTRARASLPWRVTRIPL</sequence>
<organism evidence="2 3">
    <name type="scientific">Streptacidiphilus jiangxiensis</name>
    <dbReference type="NCBI Taxonomy" id="235985"/>
    <lineage>
        <taxon>Bacteria</taxon>
        <taxon>Bacillati</taxon>
        <taxon>Actinomycetota</taxon>
        <taxon>Actinomycetes</taxon>
        <taxon>Kitasatosporales</taxon>
        <taxon>Streptomycetaceae</taxon>
        <taxon>Streptacidiphilus</taxon>
    </lineage>
</organism>
<proteinExistence type="predicted"/>
<feature type="transmembrane region" description="Helical" evidence="1">
    <location>
        <begin position="101"/>
        <end position="119"/>
    </location>
</feature>
<keyword evidence="3" id="KW-1185">Reference proteome</keyword>
<protein>
    <submittedName>
        <fullName evidence="2">Uncharacterized protein</fullName>
    </submittedName>
</protein>
<gene>
    <name evidence="2" type="ORF">SAMN05414137_11012</name>
</gene>
<reference evidence="3" key="1">
    <citation type="submission" date="2016-10" db="EMBL/GenBank/DDBJ databases">
        <authorList>
            <person name="Varghese N."/>
        </authorList>
    </citation>
    <scope>NUCLEOTIDE SEQUENCE [LARGE SCALE GENOMIC DNA]</scope>
    <source>
        <strain evidence="3">DSM 45096 / BCRC 16803 / CGMCC 4.1857 / CIP 109030 / JCM 12277 / KCTC 19219 / NBRC 100920 / 33214</strain>
    </source>
</reference>
<dbReference type="eggNOG" id="ENOG5031XME">
    <property type="taxonomic scope" value="Bacteria"/>
</dbReference>
<keyword evidence="1" id="KW-0812">Transmembrane</keyword>
<evidence type="ECO:0000313" key="3">
    <source>
        <dbReference type="Proteomes" id="UP000183015"/>
    </source>
</evidence>
<feature type="transmembrane region" description="Helical" evidence="1">
    <location>
        <begin position="20"/>
        <end position="37"/>
    </location>
</feature>